<proteinExistence type="predicted"/>
<reference evidence="1 2" key="1">
    <citation type="submission" date="2016-08" db="EMBL/GenBank/DDBJ databases">
        <authorList>
            <person name="Seilhamer J.J."/>
        </authorList>
    </citation>
    <scope>NUCLEOTIDE SEQUENCE [LARGE SCALE GENOMIC DNA]</scope>
    <source>
        <strain evidence="1 2">IEBC_T61001</strain>
    </source>
</reference>
<protein>
    <submittedName>
        <fullName evidence="1">Uncharacterized protein</fullName>
    </submittedName>
</protein>
<organism evidence="1 2">
    <name type="scientific">Bacillus thuringiensis</name>
    <dbReference type="NCBI Taxonomy" id="1428"/>
    <lineage>
        <taxon>Bacteria</taxon>
        <taxon>Bacillati</taxon>
        <taxon>Bacillota</taxon>
        <taxon>Bacilli</taxon>
        <taxon>Bacillales</taxon>
        <taxon>Bacillaceae</taxon>
        <taxon>Bacillus</taxon>
        <taxon>Bacillus cereus group</taxon>
    </lineage>
</organism>
<dbReference type="EMBL" id="FMBI01000030">
    <property type="protein sequence ID" value="SCC38598.1"/>
    <property type="molecule type" value="Genomic_DNA"/>
</dbReference>
<evidence type="ECO:0000313" key="2">
    <source>
        <dbReference type="Proteomes" id="UP000195991"/>
    </source>
</evidence>
<name>A0A1C4E4Q6_BACTU</name>
<dbReference type="Proteomes" id="UP000195991">
    <property type="component" value="Unassembled WGS sequence"/>
</dbReference>
<gene>
    <name evidence="1" type="ORF">BTT61001_02893</name>
</gene>
<sequence length="10" mass="1254">MVPKEVMEEY</sequence>
<accession>A0A1C4E4Q6</accession>
<evidence type="ECO:0000313" key="1">
    <source>
        <dbReference type="EMBL" id="SCC38598.1"/>
    </source>
</evidence>